<organism evidence="1 2">
    <name type="scientific">Paenibacillus allorhizosphaerae</name>
    <dbReference type="NCBI Taxonomy" id="2849866"/>
    <lineage>
        <taxon>Bacteria</taxon>
        <taxon>Bacillati</taxon>
        <taxon>Bacillota</taxon>
        <taxon>Bacilli</taxon>
        <taxon>Bacillales</taxon>
        <taxon>Paenibacillaceae</taxon>
        <taxon>Paenibacillus</taxon>
    </lineage>
</organism>
<evidence type="ECO:0008006" key="3">
    <source>
        <dbReference type="Google" id="ProtNLM"/>
    </source>
</evidence>
<proteinExistence type="predicted"/>
<dbReference type="EMBL" id="CAJVCE010000005">
    <property type="protein sequence ID" value="CAG7635998.1"/>
    <property type="molecule type" value="Genomic_DNA"/>
</dbReference>
<name>A0ABM8VFS1_9BACL</name>
<evidence type="ECO:0000313" key="2">
    <source>
        <dbReference type="Proteomes" id="UP000730618"/>
    </source>
</evidence>
<sequence length="231" mass="26531">MDCMETVVAAVTKAAGRKSLYHFTRAGNLRAMAHLDCLMSSYALYPYSAGERRPEAKQVKYGEHAATINAHLRIPEHMMDAACTLEQFRSILDRHVFFWPTVRDCRKMLDTYTRREPDESFAILKLDAYSLLSAHYGAVKLSKYDSGSSPRFPHRCSYRKSPAMFLQLARFQTVSNSVVPAKASEIREILVEGRVTRLSDYLQCIYIEEKDRQAVPERWRNIAQPLIGVFR</sequence>
<accession>A0ABM8VFS1</accession>
<reference evidence="1 2" key="1">
    <citation type="submission" date="2021-06" db="EMBL/GenBank/DDBJ databases">
        <authorList>
            <person name="Criscuolo A."/>
        </authorList>
    </citation>
    <scope>NUCLEOTIDE SEQUENCE [LARGE SCALE GENOMIC DNA]</scope>
    <source>
        <strain evidence="2">CIP 111802</strain>
    </source>
</reference>
<dbReference type="InterPro" id="IPR054271">
    <property type="entry name" value="DUF7002"/>
</dbReference>
<dbReference type="RefSeq" id="WP_218098536.1">
    <property type="nucleotide sequence ID" value="NZ_CAJVCE010000005.1"/>
</dbReference>
<protein>
    <recommendedName>
        <fullName evidence="3">DUF4433 domain-containing protein</fullName>
    </recommendedName>
</protein>
<gene>
    <name evidence="1" type="ORF">PAECIP111802_02204</name>
</gene>
<evidence type="ECO:0000313" key="1">
    <source>
        <dbReference type="EMBL" id="CAG7635998.1"/>
    </source>
</evidence>
<keyword evidence="2" id="KW-1185">Reference proteome</keyword>
<comment type="caution">
    <text evidence="1">The sequence shown here is derived from an EMBL/GenBank/DDBJ whole genome shotgun (WGS) entry which is preliminary data.</text>
</comment>
<dbReference type="Pfam" id="PF22531">
    <property type="entry name" value="DUF7002"/>
    <property type="match status" value="1"/>
</dbReference>
<dbReference type="Proteomes" id="UP000730618">
    <property type="component" value="Unassembled WGS sequence"/>
</dbReference>